<dbReference type="Proteomes" id="UP000815325">
    <property type="component" value="Unassembled WGS sequence"/>
</dbReference>
<gene>
    <name evidence="1" type="ORF">DUNSADRAFT_4488</name>
</gene>
<evidence type="ECO:0000313" key="1">
    <source>
        <dbReference type="EMBL" id="KAF5837384.1"/>
    </source>
</evidence>
<protein>
    <recommendedName>
        <fullName evidence="3">Phosphofructokinase domain-containing protein</fullName>
    </recommendedName>
</protein>
<evidence type="ECO:0000313" key="2">
    <source>
        <dbReference type="Proteomes" id="UP000815325"/>
    </source>
</evidence>
<reference evidence="1" key="1">
    <citation type="submission" date="2017-08" db="EMBL/GenBank/DDBJ databases">
        <authorList>
            <person name="Polle J.E."/>
            <person name="Barry K."/>
            <person name="Cushman J."/>
            <person name="Schmutz J."/>
            <person name="Tran D."/>
            <person name="Hathwaick L.T."/>
            <person name="Yim W.C."/>
            <person name="Jenkins J."/>
            <person name="Mckie-Krisberg Z.M."/>
            <person name="Prochnik S."/>
            <person name="Lindquist E."/>
            <person name="Dockter R.B."/>
            <person name="Adam C."/>
            <person name="Molina H."/>
            <person name="Bunkerborg J."/>
            <person name="Jin E."/>
            <person name="Buchheim M."/>
            <person name="Magnuson J."/>
        </authorList>
    </citation>
    <scope>NUCLEOTIDE SEQUENCE</scope>
    <source>
        <strain evidence="1">CCAP 19/18</strain>
    </source>
</reference>
<dbReference type="Gene3D" id="3.40.50.450">
    <property type="match status" value="1"/>
</dbReference>
<proteinExistence type="predicted"/>
<dbReference type="SUPFAM" id="SSF53784">
    <property type="entry name" value="Phosphofructokinase"/>
    <property type="match status" value="1"/>
</dbReference>
<evidence type="ECO:0008006" key="3">
    <source>
        <dbReference type="Google" id="ProtNLM"/>
    </source>
</evidence>
<sequence length="234" mass="25280">SSTSFFYKRSTVWLCVYSAQEIAKAKNSSIMQCLNGFPNAPQVPRAQRAVPAAAVLRPRPSRHICRSDTKSSVENLTIQPAPFGNPEDVLEVPTLRNKLTPRRSPFYEHDNFGGGFVSDHDRVALNSMRFAGPNSAGASQRVAPGYSRNGQPATGVVQEGALDQLQTTLPPWGVRAGARETIYFDPQQVTAAIVTCGGLCPGLNDVTAGIVNKLADYGVPEGRILGIKYGFRCE</sequence>
<name>A0ABQ7GS00_DUNSA</name>
<dbReference type="InterPro" id="IPR050929">
    <property type="entry name" value="PFKA"/>
</dbReference>
<dbReference type="PANTHER" id="PTHR45770">
    <property type="entry name" value="ATP-DEPENDENT 6-PHOSPHOFRUCTOKINASE 1"/>
    <property type="match status" value="1"/>
</dbReference>
<accession>A0ABQ7GS00</accession>
<comment type="caution">
    <text evidence="1">The sequence shown here is derived from an EMBL/GenBank/DDBJ whole genome shotgun (WGS) entry which is preliminary data.</text>
</comment>
<dbReference type="EMBL" id="MU069618">
    <property type="protein sequence ID" value="KAF5837384.1"/>
    <property type="molecule type" value="Genomic_DNA"/>
</dbReference>
<keyword evidence="2" id="KW-1185">Reference proteome</keyword>
<feature type="non-terminal residue" evidence="1">
    <location>
        <position position="1"/>
    </location>
</feature>
<dbReference type="InterPro" id="IPR035966">
    <property type="entry name" value="PKF_sf"/>
</dbReference>
<organism evidence="1 2">
    <name type="scientific">Dunaliella salina</name>
    <name type="common">Green alga</name>
    <name type="synonym">Protococcus salinus</name>
    <dbReference type="NCBI Taxonomy" id="3046"/>
    <lineage>
        <taxon>Eukaryota</taxon>
        <taxon>Viridiplantae</taxon>
        <taxon>Chlorophyta</taxon>
        <taxon>core chlorophytes</taxon>
        <taxon>Chlorophyceae</taxon>
        <taxon>CS clade</taxon>
        <taxon>Chlamydomonadales</taxon>
        <taxon>Dunaliellaceae</taxon>
        <taxon>Dunaliella</taxon>
    </lineage>
</organism>